<dbReference type="OrthoDB" id="8812842at2"/>
<proteinExistence type="predicted"/>
<dbReference type="PROSITE" id="PS00018">
    <property type="entry name" value="EF_HAND_1"/>
    <property type="match status" value="1"/>
</dbReference>
<evidence type="ECO:0000313" key="2">
    <source>
        <dbReference type="Proteomes" id="UP000261948"/>
    </source>
</evidence>
<evidence type="ECO:0000313" key="1">
    <source>
        <dbReference type="EMBL" id="RGE39977.1"/>
    </source>
</evidence>
<dbReference type="EMBL" id="QURR01000042">
    <property type="protein sequence ID" value="RGE39977.1"/>
    <property type="molecule type" value="Genomic_DNA"/>
</dbReference>
<dbReference type="InterPro" id="IPR018247">
    <property type="entry name" value="EF_Hand_1_Ca_BS"/>
</dbReference>
<dbReference type="Pfam" id="PF06078">
    <property type="entry name" value="DUF937"/>
    <property type="match status" value="1"/>
</dbReference>
<name>A0A373F7P6_COMTE</name>
<protein>
    <submittedName>
        <fullName evidence="1">DUF937 domain-containing protein</fullName>
    </submittedName>
</protein>
<comment type="caution">
    <text evidence="1">The sequence shown here is derived from an EMBL/GenBank/DDBJ whole genome shotgun (WGS) entry which is preliminary data.</text>
</comment>
<sequence length="231" mass="22318">MTSNASLTDELMSQLQGAPIQGMAQQLGIDSVQAEQAVGVALPMLFGALGQNASQPQGAADLFGALQRDHSSAQGAMDLGGLLGGLGGLLGGAGGGAGAAGGLGSILGSVLGGGASSSQLNGGSILGNIFGGQQQQAESHLGQATGLGGNAGQLLAMLAPLVMSFLANRVQSQGMGANDLGNALGQERSQIQSQGGAAGGILGSLLDQNGDGKLDVGDLFKLGGSLLGGRR</sequence>
<reference evidence="1 2" key="1">
    <citation type="submission" date="2018-08" db="EMBL/GenBank/DDBJ databases">
        <title>Comamonas testosteroni strain SWCO2.</title>
        <authorList>
            <person name="Jiang N."/>
            <person name="Zhang X.Z."/>
        </authorList>
    </citation>
    <scope>NUCLEOTIDE SEQUENCE [LARGE SCALE GENOMIC DNA]</scope>
    <source>
        <strain evidence="1 2">SWCO2</strain>
    </source>
</reference>
<dbReference type="AlphaFoldDB" id="A0A373F7P6"/>
<gene>
    <name evidence="1" type="ORF">DZC30_21110</name>
</gene>
<dbReference type="InterPro" id="IPR009282">
    <property type="entry name" value="DUF937"/>
</dbReference>
<accession>A0A373F7P6</accession>
<organism evidence="1 2">
    <name type="scientific">Comamonas testosteroni</name>
    <name type="common">Pseudomonas testosteroni</name>
    <dbReference type="NCBI Taxonomy" id="285"/>
    <lineage>
        <taxon>Bacteria</taxon>
        <taxon>Pseudomonadati</taxon>
        <taxon>Pseudomonadota</taxon>
        <taxon>Betaproteobacteria</taxon>
        <taxon>Burkholderiales</taxon>
        <taxon>Comamonadaceae</taxon>
        <taxon>Comamonas</taxon>
    </lineage>
</organism>
<dbReference type="Proteomes" id="UP000261948">
    <property type="component" value="Unassembled WGS sequence"/>
</dbReference>
<keyword evidence="2" id="KW-1185">Reference proteome</keyword>